<feature type="transmembrane region" description="Helical" evidence="5">
    <location>
        <begin position="125"/>
        <end position="144"/>
    </location>
</feature>
<dbReference type="InterPro" id="IPR051533">
    <property type="entry name" value="WaaL-like"/>
</dbReference>
<feature type="transmembrane region" description="Helical" evidence="5">
    <location>
        <begin position="83"/>
        <end position="104"/>
    </location>
</feature>
<keyword evidence="8" id="KW-1185">Reference proteome</keyword>
<dbReference type="Proteomes" id="UP000629098">
    <property type="component" value="Unassembled WGS sequence"/>
</dbReference>
<feature type="transmembrane region" description="Helical" evidence="5">
    <location>
        <begin position="28"/>
        <end position="49"/>
    </location>
</feature>
<evidence type="ECO:0000256" key="4">
    <source>
        <dbReference type="ARBA" id="ARBA00023136"/>
    </source>
</evidence>
<sequence length="413" mass="45343">MNLYTTLMSLTLLLSGLTDILGRLSLGPISASGLLTVLLAVASWVLVLSRLRMPKIVLKTSFLVLFILFAILIWMWFNPTNTLPLVTSIQNLSVFVGFVGFILLSTTQSYRFDKVDYLSNNLTKAAQLSVVLYGLSLLVSGPGASTLMGARSFALFAIIGLSWFLAMWRYRLNGGLFWATCTIVAIAFSYSRTATLIGVILFPFSQISLTTVKGWIRMILTIFLIVVVAFLAFNYVGPIRDRFTAVGDNAKVGGLQINTAGRNIAWTIAYESGLQSPWIGKGPGSVSITLVKTVGSAFVHPHNDYLRIFHDYGLIGFTLWLCGYWGLITQSWQNWQWADRHDRSNAHIHLATLLALVAVAFAMTSDNIVVYIFAMNPLGILVGASFGSASRRKKEIKSAQNFTQVSGLGNLAT</sequence>
<dbReference type="Pfam" id="PF04932">
    <property type="entry name" value="Wzy_C"/>
    <property type="match status" value="1"/>
</dbReference>
<proteinExistence type="predicted"/>
<feature type="transmembrane region" description="Helical" evidence="5">
    <location>
        <begin position="214"/>
        <end position="236"/>
    </location>
</feature>
<evidence type="ECO:0000256" key="2">
    <source>
        <dbReference type="ARBA" id="ARBA00022692"/>
    </source>
</evidence>
<dbReference type="RefSeq" id="WP_190836450.1">
    <property type="nucleotide sequence ID" value="NZ_CAWPPI010000110.1"/>
</dbReference>
<dbReference type="InterPro" id="IPR007016">
    <property type="entry name" value="O-antigen_ligase-rel_domated"/>
</dbReference>
<protein>
    <submittedName>
        <fullName evidence="7">O-antigen ligase family protein</fullName>
    </submittedName>
</protein>
<evidence type="ECO:0000259" key="6">
    <source>
        <dbReference type="Pfam" id="PF04932"/>
    </source>
</evidence>
<feature type="transmembrane region" description="Helical" evidence="5">
    <location>
        <begin position="369"/>
        <end position="389"/>
    </location>
</feature>
<feature type="domain" description="O-antigen ligase-related" evidence="6">
    <location>
        <begin position="181"/>
        <end position="321"/>
    </location>
</feature>
<evidence type="ECO:0000313" key="7">
    <source>
        <dbReference type="EMBL" id="MBD2777378.1"/>
    </source>
</evidence>
<dbReference type="InterPro" id="IPR036259">
    <property type="entry name" value="MFS_trans_sf"/>
</dbReference>
<gene>
    <name evidence="7" type="ORF">ICL16_36350</name>
</gene>
<keyword evidence="3 5" id="KW-1133">Transmembrane helix</keyword>
<evidence type="ECO:0000256" key="5">
    <source>
        <dbReference type="SAM" id="Phobius"/>
    </source>
</evidence>
<evidence type="ECO:0000256" key="3">
    <source>
        <dbReference type="ARBA" id="ARBA00022989"/>
    </source>
</evidence>
<evidence type="ECO:0000313" key="8">
    <source>
        <dbReference type="Proteomes" id="UP000629098"/>
    </source>
</evidence>
<dbReference type="SUPFAM" id="SSF103473">
    <property type="entry name" value="MFS general substrate transporter"/>
    <property type="match status" value="1"/>
</dbReference>
<evidence type="ECO:0000256" key="1">
    <source>
        <dbReference type="ARBA" id="ARBA00004141"/>
    </source>
</evidence>
<comment type="caution">
    <text evidence="7">The sequence shown here is derived from an EMBL/GenBank/DDBJ whole genome shotgun (WGS) entry which is preliminary data.</text>
</comment>
<feature type="transmembrane region" description="Helical" evidence="5">
    <location>
        <begin position="175"/>
        <end position="202"/>
    </location>
</feature>
<reference evidence="7" key="1">
    <citation type="submission" date="2020-09" db="EMBL/GenBank/DDBJ databases">
        <title>Iningainema tapete sp. nov. (Scytonemataceae, Cyanobacteria) from greenhouses in central Florida (USA) produces two types of nodularin with biosynthetic potential for microcystin-LR and anabaenopeptins.</title>
        <authorList>
            <person name="Berthold D.E."/>
            <person name="Lefler F.W."/>
            <person name="Huang I.-S."/>
            <person name="Abdulla H."/>
            <person name="Zimba P.V."/>
            <person name="Laughinghouse H.D. IV."/>
        </authorList>
    </citation>
    <scope>NUCLEOTIDE SEQUENCE</scope>
    <source>
        <strain evidence="7">BLCCT55</strain>
    </source>
</reference>
<keyword evidence="4 5" id="KW-0472">Membrane</keyword>
<comment type="subcellular location">
    <subcellularLocation>
        <location evidence="1">Membrane</location>
        <topology evidence="1">Multi-pass membrane protein</topology>
    </subcellularLocation>
</comment>
<dbReference type="AlphaFoldDB" id="A0A8J7C054"/>
<dbReference type="PANTHER" id="PTHR37422:SF13">
    <property type="entry name" value="LIPOPOLYSACCHARIDE BIOSYNTHESIS PROTEIN PA4999-RELATED"/>
    <property type="match status" value="1"/>
</dbReference>
<feature type="transmembrane region" description="Helical" evidence="5">
    <location>
        <begin position="346"/>
        <end position="363"/>
    </location>
</feature>
<accession>A0A8J7C054</accession>
<feature type="transmembrane region" description="Helical" evidence="5">
    <location>
        <begin position="150"/>
        <end position="168"/>
    </location>
</feature>
<dbReference type="PANTHER" id="PTHR37422">
    <property type="entry name" value="TEICHURONIC ACID BIOSYNTHESIS PROTEIN TUAE"/>
    <property type="match status" value="1"/>
</dbReference>
<keyword evidence="2 5" id="KW-0812">Transmembrane</keyword>
<organism evidence="7 8">
    <name type="scientific">Iningainema tapete BLCC-T55</name>
    <dbReference type="NCBI Taxonomy" id="2748662"/>
    <lineage>
        <taxon>Bacteria</taxon>
        <taxon>Bacillati</taxon>
        <taxon>Cyanobacteriota</taxon>
        <taxon>Cyanophyceae</taxon>
        <taxon>Nostocales</taxon>
        <taxon>Scytonemataceae</taxon>
        <taxon>Iningainema tapete</taxon>
    </lineage>
</organism>
<feature type="transmembrane region" description="Helical" evidence="5">
    <location>
        <begin position="56"/>
        <end position="77"/>
    </location>
</feature>
<dbReference type="GO" id="GO:0016874">
    <property type="term" value="F:ligase activity"/>
    <property type="evidence" value="ECO:0007669"/>
    <property type="project" value="UniProtKB-KW"/>
</dbReference>
<dbReference type="GO" id="GO:0016020">
    <property type="term" value="C:membrane"/>
    <property type="evidence" value="ECO:0007669"/>
    <property type="project" value="UniProtKB-SubCell"/>
</dbReference>
<dbReference type="EMBL" id="JACXAE010000110">
    <property type="protein sequence ID" value="MBD2777378.1"/>
    <property type="molecule type" value="Genomic_DNA"/>
</dbReference>
<name>A0A8J7C054_9CYAN</name>
<keyword evidence="7" id="KW-0436">Ligase</keyword>